<reference evidence="3" key="1">
    <citation type="submission" date="2017-02" db="UniProtKB">
        <authorList>
            <consortium name="WormBaseParasite"/>
        </authorList>
    </citation>
    <scope>IDENTIFICATION</scope>
</reference>
<organism evidence="3">
    <name type="scientific">Anisakis simplex</name>
    <name type="common">Herring worm</name>
    <dbReference type="NCBI Taxonomy" id="6269"/>
    <lineage>
        <taxon>Eukaryota</taxon>
        <taxon>Metazoa</taxon>
        <taxon>Ecdysozoa</taxon>
        <taxon>Nematoda</taxon>
        <taxon>Chromadorea</taxon>
        <taxon>Rhabditida</taxon>
        <taxon>Spirurina</taxon>
        <taxon>Ascaridomorpha</taxon>
        <taxon>Ascaridoidea</taxon>
        <taxon>Anisakidae</taxon>
        <taxon>Anisakis</taxon>
        <taxon>Anisakis simplex complex</taxon>
    </lineage>
</organism>
<keyword evidence="2" id="KW-1185">Reference proteome</keyword>
<dbReference type="Proteomes" id="UP000267096">
    <property type="component" value="Unassembled WGS sequence"/>
</dbReference>
<name>A0A0M3JMY4_ANISI</name>
<evidence type="ECO:0000313" key="3">
    <source>
        <dbReference type="WBParaSite" id="ASIM_0000902301-mRNA-1"/>
    </source>
</evidence>
<dbReference type="WBParaSite" id="ASIM_0000902301-mRNA-1">
    <property type="protein sequence ID" value="ASIM_0000902301-mRNA-1"/>
    <property type="gene ID" value="ASIM_0000902301"/>
</dbReference>
<accession>A0A0M3JMY4</accession>
<protein>
    <submittedName>
        <fullName evidence="3">Family C2 unassigned peptidase (inferred by orthology to a S. mansoni protein)</fullName>
    </submittedName>
</protein>
<proteinExistence type="predicted"/>
<evidence type="ECO:0000313" key="2">
    <source>
        <dbReference type="Proteomes" id="UP000267096"/>
    </source>
</evidence>
<dbReference type="EMBL" id="UYRR01024725">
    <property type="protein sequence ID" value="VDK34147.1"/>
    <property type="molecule type" value="Genomic_DNA"/>
</dbReference>
<dbReference type="OrthoDB" id="5874639at2759"/>
<sequence>MFAGENVPLGFLQGGVVEILSDLIGKAAHHFLGVDPQTGRIIGAVAGNALFQLGGKDNNLGNIGKVILDNIISGKFKRKVNLKCDFRIQLIQLKQYNGHILTVSFLIYDIKFS</sequence>
<reference evidence="1 2" key="2">
    <citation type="submission" date="2018-11" db="EMBL/GenBank/DDBJ databases">
        <authorList>
            <consortium name="Pathogen Informatics"/>
        </authorList>
    </citation>
    <scope>NUCLEOTIDE SEQUENCE [LARGE SCALE GENOMIC DNA]</scope>
</reference>
<dbReference type="AlphaFoldDB" id="A0A0M3JMY4"/>
<evidence type="ECO:0000313" key="1">
    <source>
        <dbReference type="EMBL" id="VDK34147.1"/>
    </source>
</evidence>
<gene>
    <name evidence="1" type="ORF">ASIM_LOCUS8765</name>
</gene>